<name>A0A4Y2AXJ4_ARAVE</name>
<dbReference type="Proteomes" id="UP000499080">
    <property type="component" value="Unassembled WGS sequence"/>
</dbReference>
<sequence>MLADIPALSYVSIRRSPMGSSQSCICSVEFVHQKFPHSSVKSVTLTVGSTKSYDICRKEQERLNIVSECQIALLSSKNKFSSVRVWPEMCLLFAEEMGALASHMLGFHDMLTNQRKRQQRITTARRRFN</sequence>
<evidence type="ECO:0000313" key="2">
    <source>
        <dbReference type="Proteomes" id="UP000499080"/>
    </source>
</evidence>
<evidence type="ECO:0000313" key="1">
    <source>
        <dbReference type="EMBL" id="GBL84781.1"/>
    </source>
</evidence>
<protein>
    <submittedName>
        <fullName evidence="1">Uncharacterized protein</fullName>
    </submittedName>
</protein>
<accession>A0A4Y2AXJ4</accession>
<gene>
    <name evidence="1" type="ORF">AVEN_93821_1</name>
</gene>
<organism evidence="1 2">
    <name type="scientific">Araneus ventricosus</name>
    <name type="common">Orbweaver spider</name>
    <name type="synonym">Epeira ventricosa</name>
    <dbReference type="NCBI Taxonomy" id="182803"/>
    <lineage>
        <taxon>Eukaryota</taxon>
        <taxon>Metazoa</taxon>
        <taxon>Ecdysozoa</taxon>
        <taxon>Arthropoda</taxon>
        <taxon>Chelicerata</taxon>
        <taxon>Arachnida</taxon>
        <taxon>Araneae</taxon>
        <taxon>Araneomorphae</taxon>
        <taxon>Entelegynae</taxon>
        <taxon>Araneoidea</taxon>
        <taxon>Araneidae</taxon>
        <taxon>Araneus</taxon>
    </lineage>
</organism>
<dbReference type="AlphaFoldDB" id="A0A4Y2AXJ4"/>
<reference evidence="1 2" key="1">
    <citation type="journal article" date="2019" name="Sci. Rep.">
        <title>Orb-weaving spider Araneus ventricosus genome elucidates the spidroin gene catalogue.</title>
        <authorList>
            <person name="Kono N."/>
            <person name="Nakamura H."/>
            <person name="Ohtoshi R."/>
            <person name="Moran D.A.P."/>
            <person name="Shinohara A."/>
            <person name="Yoshida Y."/>
            <person name="Fujiwara M."/>
            <person name="Mori M."/>
            <person name="Tomita M."/>
            <person name="Arakawa K."/>
        </authorList>
    </citation>
    <scope>NUCLEOTIDE SEQUENCE [LARGE SCALE GENOMIC DNA]</scope>
</reference>
<comment type="caution">
    <text evidence="1">The sequence shown here is derived from an EMBL/GenBank/DDBJ whole genome shotgun (WGS) entry which is preliminary data.</text>
</comment>
<proteinExistence type="predicted"/>
<keyword evidence="2" id="KW-1185">Reference proteome</keyword>
<dbReference type="EMBL" id="BGPR01000039">
    <property type="protein sequence ID" value="GBL84781.1"/>
    <property type="molecule type" value="Genomic_DNA"/>
</dbReference>